<accession>A0AAF1BI53</accession>
<evidence type="ECO:0000313" key="3">
    <source>
        <dbReference type="Proteomes" id="UP000827549"/>
    </source>
</evidence>
<proteinExistence type="predicted"/>
<dbReference type="GeneID" id="87808640"/>
<evidence type="ECO:0000313" key="2">
    <source>
        <dbReference type="EMBL" id="WOO81896.1"/>
    </source>
</evidence>
<keyword evidence="3" id="KW-1185">Reference proteome</keyword>
<evidence type="ECO:0000256" key="1">
    <source>
        <dbReference type="SAM" id="MobiDB-lite"/>
    </source>
</evidence>
<protein>
    <submittedName>
        <fullName evidence="2">Uncharacterized protein</fullName>
    </submittedName>
</protein>
<feature type="region of interest" description="Disordered" evidence="1">
    <location>
        <begin position="142"/>
        <end position="173"/>
    </location>
</feature>
<reference evidence="2" key="1">
    <citation type="submission" date="2023-10" db="EMBL/GenBank/DDBJ databases">
        <authorList>
            <person name="Noh H."/>
        </authorList>
    </citation>
    <scope>NUCLEOTIDE SEQUENCE</scope>
    <source>
        <strain evidence="2">DUCC4014</strain>
    </source>
</reference>
<organism evidence="2 3">
    <name type="scientific">Vanrija pseudolonga</name>
    <dbReference type="NCBI Taxonomy" id="143232"/>
    <lineage>
        <taxon>Eukaryota</taxon>
        <taxon>Fungi</taxon>
        <taxon>Dikarya</taxon>
        <taxon>Basidiomycota</taxon>
        <taxon>Agaricomycotina</taxon>
        <taxon>Tremellomycetes</taxon>
        <taxon>Trichosporonales</taxon>
        <taxon>Trichosporonaceae</taxon>
        <taxon>Vanrija</taxon>
    </lineage>
</organism>
<gene>
    <name evidence="2" type="ORF">LOC62_04G005411</name>
</gene>
<dbReference type="RefSeq" id="XP_062627928.1">
    <property type="nucleotide sequence ID" value="XM_062771944.1"/>
</dbReference>
<dbReference type="EMBL" id="CP086717">
    <property type="protein sequence ID" value="WOO81896.1"/>
    <property type="molecule type" value="Genomic_DNA"/>
</dbReference>
<sequence>MADDSRDPQLSRVTVEREADWLRVQANTDAALTAALEARLAALPGGARGEAARRIRPKLEEQVEQVRERMWKLTKPNLRVNGFNYEDFVETTEPFNESLDREIWSLNTERVRWESVVADKRRKKADEVANLVEDLEERRDAATWRPSAGDVAALPSEPGKPVVNPDDITPPPRHAEVKETFETVSAHFSELTATAPQQLARAERVLVVQQELAKLPA</sequence>
<name>A0AAF1BI53_9TREE</name>
<dbReference type="AlphaFoldDB" id="A0AAF1BI53"/>
<dbReference type="Proteomes" id="UP000827549">
    <property type="component" value="Chromosome 4"/>
</dbReference>